<reference evidence="3" key="1">
    <citation type="journal article" date="2021" name="Nat. Commun.">
        <title>Genetic determinants of endophytism in the Arabidopsis root mycobiome.</title>
        <authorList>
            <person name="Mesny F."/>
            <person name="Miyauchi S."/>
            <person name="Thiergart T."/>
            <person name="Pickel B."/>
            <person name="Atanasova L."/>
            <person name="Karlsson M."/>
            <person name="Huettel B."/>
            <person name="Barry K.W."/>
            <person name="Haridas S."/>
            <person name="Chen C."/>
            <person name="Bauer D."/>
            <person name="Andreopoulos W."/>
            <person name="Pangilinan J."/>
            <person name="LaButti K."/>
            <person name="Riley R."/>
            <person name="Lipzen A."/>
            <person name="Clum A."/>
            <person name="Drula E."/>
            <person name="Henrissat B."/>
            <person name="Kohler A."/>
            <person name="Grigoriev I.V."/>
            <person name="Martin F.M."/>
            <person name="Hacquard S."/>
        </authorList>
    </citation>
    <scope>NUCLEOTIDE SEQUENCE</scope>
    <source>
        <strain evidence="3">MPI-CAGE-CH-0243</strain>
    </source>
</reference>
<accession>A0A9P9D3N9</accession>
<feature type="compositionally biased region" description="Basic and acidic residues" evidence="1">
    <location>
        <begin position="1"/>
        <end position="29"/>
    </location>
</feature>
<feature type="transmembrane region" description="Helical" evidence="2">
    <location>
        <begin position="133"/>
        <end position="155"/>
    </location>
</feature>
<evidence type="ECO:0000256" key="1">
    <source>
        <dbReference type="SAM" id="MobiDB-lite"/>
    </source>
</evidence>
<organism evidence="3 5">
    <name type="scientific">Dendryphion nanum</name>
    <dbReference type="NCBI Taxonomy" id="256645"/>
    <lineage>
        <taxon>Eukaryota</taxon>
        <taxon>Fungi</taxon>
        <taxon>Dikarya</taxon>
        <taxon>Ascomycota</taxon>
        <taxon>Pezizomycotina</taxon>
        <taxon>Dothideomycetes</taxon>
        <taxon>Pleosporomycetidae</taxon>
        <taxon>Pleosporales</taxon>
        <taxon>Torulaceae</taxon>
        <taxon>Dendryphion</taxon>
    </lineage>
</organism>
<evidence type="ECO:0000256" key="2">
    <source>
        <dbReference type="SAM" id="Phobius"/>
    </source>
</evidence>
<dbReference type="EMBL" id="JAGMWT010000011">
    <property type="protein sequence ID" value="KAH7119561.1"/>
    <property type="molecule type" value="Genomic_DNA"/>
</dbReference>
<dbReference type="OrthoDB" id="3254104at2759"/>
<name>A0A9P9D3N9_9PLEO</name>
<keyword evidence="2" id="KW-1133">Transmembrane helix</keyword>
<feature type="region of interest" description="Disordered" evidence="1">
    <location>
        <begin position="1"/>
        <end position="33"/>
    </location>
</feature>
<dbReference type="Proteomes" id="UP000700596">
    <property type="component" value="Unassembled WGS sequence"/>
</dbReference>
<feature type="transmembrane region" description="Helical" evidence="2">
    <location>
        <begin position="101"/>
        <end position="121"/>
    </location>
</feature>
<dbReference type="AlphaFoldDB" id="A0A9P9D3N9"/>
<evidence type="ECO:0000313" key="4">
    <source>
        <dbReference type="EMBL" id="KAH7119561.1"/>
    </source>
</evidence>
<comment type="caution">
    <text evidence="3">The sequence shown here is derived from an EMBL/GenBank/DDBJ whole genome shotgun (WGS) entry which is preliminary data.</text>
</comment>
<evidence type="ECO:0000313" key="5">
    <source>
        <dbReference type="Proteomes" id="UP000700596"/>
    </source>
</evidence>
<feature type="transmembrane region" description="Helical" evidence="2">
    <location>
        <begin position="167"/>
        <end position="186"/>
    </location>
</feature>
<keyword evidence="2" id="KW-0812">Transmembrane</keyword>
<proteinExistence type="predicted"/>
<keyword evidence="2" id="KW-0472">Membrane</keyword>
<gene>
    <name evidence="3" type="ORF">B0J11DRAFT_447360</name>
    <name evidence="4" type="ORF">B0J11DRAFT_582087</name>
</gene>
<sequence length="207" mass="23478">MNEKDTFDTKNARDRSSPTEFHGSDEAPHKAPPMQTPYMVMSIKANQARQRYNICAGFFAWLTLAGYVVFPNTFTSLQSSDSLKGSKEGQIIQETVRNVQLLPLAGLSCFIGIAGTLWLWWRWRRNYVWLITRIFLPGLSHSLIGLLTTVVSVLTTQDRHFSVTAKITITIITVWGVTMLTLTIVYDRILNRIMTSHDKEVVENGEP</sequence>
<evidence type="ECO:0000313" key="3">
    <source>
        <dbReference type="EMBL" id="KAH7111852.1"/>
    </source>
</evidence>
<keyword evidence="5" id="KW-1185">Reference proteome</keyword>
<protein>
    <submittedName>
        <fullName evidence="3">Uncharacterized protein</fullName>
    </submittedName>
</protein>
<feature type="transmembrane region" description="Helical" evidence="2">
    <location>
        <begin position="52"/>
        <end position="70"/>
    </location>
</feature>
<dbReference type="EMBL" id="JAGMWT010000023">
    <property type="protein sequence ID" value="KAH7111852.1"/>
    <property type="molecule type" value="Genomic_DNA"/>
</dbReference>